<dbReference type="Pfam" id="PF02113">
    <property type="entry name" value="Peptidase_S13"/>
    <property type="match status" value="1"/>
</dbReference>
<dbReference type="NCBIfam" id="TIGR00666">
    <property type="entry name" value="PBP4"/>
    <property type="match status" value="1"/>
</dbReference>
<dbReference type="PROSITE" id="PS51318">
    <property type="entry name" value="TAT"/>
    <property type="match status" value="1"/>
</dbReference>
<dbReference type="AlphaFoldDB" id="A0A840SQG9"/>
<evidence type="ECO:0000256" key="1">
    <source>
        <dbReference type="ARBA" id="ARBA00006096"/>
    </source>
</evidence>
<keyword evidence="3" id="KW-0732">Signal</keyword>
<comment type="caution">
    <text evidence="4">The sequence shown here is derived from an EMBL/GenBank/DDBJ whole genome shotgun (WGS) entry which is preliminary data.</text>
</comment>
<proteinExistence type="inferred from homology"/>
<dbReference type="EC" id="3.4.21.-" evidence="4"/>
<evidence type="ECO:0000313" key="4">
    <source>
        <dbReference type="EMBL" id="MBB5223000.1"/>
    </source>
</evidence>
<evidence type="ECO:0000313" key="5">
    <source>
        <dbReference type="Proteomes" id="UP000549457"/>
    </source>
</evidence>
<dbReference type="InterPro" id="IPR006311">
    <property type="entry name" value="TAT_signal"/>
</dbReference>
<keyword evidence="2 4" id="KW-0378">Hydrolase</keyword>
<evidence type="ECO:0000256" key="3">
    <source>
        <dbReference type="SAM" id="SignalP"/>
    </source>
</evidence>
<dbReference type="GO" id="GO:0006508">
    <property type="term" value="P:proteolysis"/>
    <property type="evidence" value="ECO:0007669"/>
    <property type="project" value="InterPro"/>
</dbReference>
<comment type="similarity">
    <text evidence="1">Belongs to the peptidase S13 family.</text>
</comment>
<dbReference type="GO" id="GO:0000270">
    <property type="term" value="P:peptidoglycan metabolic process"/>
    <property type="evidence" value="ECO:0007669"/>
    <property type="project" value="TreeGrafter"/>
</dbReference>
<sequence length="483" mass="50560">MRTTRRGFLIAGAASLVATGALGADGALRPRPRPGGPAAVQSLDAIFARSGLRSLTGYALIDLDSGAVIEAEAADTARPPASVQKIVTALYAHETLGPDYRFETRLLATGPLRDGRLAGDLVLAGDGDPVLDTDRLGALAAAVRAGGLASVEGRLLVADGALPVTEAIDADQPADAAYNPGVSGINLNFNRAFASWKPGGSPLRFTAPGETFELPVTGIRGEATDAALPVRRLSDTAEIWSLPRAGMRRAGSVWLPVAHPGHYAGEVLRGLAGQRGLILPQAEVVSAGPPGGLVGLTTSPDMTTILRDMLRFSTNLTAEVVGLRASQARGHAPADFAASAAAMTRWAEDRGLERAHLLNHSGLSGDARVTPRAFVRFLGATETAGLPDLMPPRPIVDDEGQPAGIEGVSTRVKTGTLDFVSGFAGYIFGKRRLAFTILVADLDRRAAFGSTRQENPPGSIAWTKRARQQEQALLRRWATLYGA</sequence>
<dbReference type="InterPro" id="IPR000667">
    <property type="entry name" value="Peptidase_S13"/>
</dbReference>
<dbReference type="PANTHER" id="PTHR30023:SF0">
    <property type="entry name" value="PENICILLIN-SENSITIVE CARBOXYPEPTIDASE A"/>
    <property type="match status" value="1"/>
</dbReference>
<evidence type="ECO:0000256" key="2">
    <source>
        <dbReference type="ARBA" id="ARBA00022801"/>
    </source>
</evidence>
<dbReference type="SUPFAM" id="SSF56601">
    <property type="entry name" value="beta-lactamase/transpeptidase-like"/>
    <property type="match status" value="1"/>
</dbReference>
<dbReference type="InterPro" id="IPR012338">
    <property type="entry name" value="Beta-lactam/transpept-like"/>
</dbReference>
<dbReference type="GO" id="GO:0009002">
    <property type="term" value="F:serine-type D-Ala-D-Ala carboxypeptidase activity"/>
    <property type="evidence" value="ECO:0007669"/>
    <property type="project" value="UniProtKB-EC"/>
</dbReference>
<reference evidence="4 5" key="1">
    <citation type="submission" date="2020-08" db="EMBL/GenBank/DDBJ databases">
        <title>Genomic Encyclopedia of Type Strains, Phase IV (KMG-IV): sequencing the most valuable type-strain genomes for metagenomic binning, comparative biology and taxonomic classification.</title>
        <authorList>
            <person name="Goeker M."/>
        </authorList>
    </citation>
    <scope>NUCLEOTIDE SEQUENCE [LARGE SCALE GENOMIC DNA]</scope>
    <source>
        <strain evidence="4 5">DSM 101730</strain>
    </source>
</reference>
<keyword evidence="4" id="KW-0645">Protease</keyword>
<name>A0A840SQG9_9RHOB</name>
<dbReference type="PRINTS" id="PR00922">
    <property type="entry name" value="DADACBPTASE3"/>
</dbReference>
<dbReference type="RefSeq" id="WP_184151116.1">
    <property type="nucleotide sequence ID" value="NZ_JACHFM010000003.1"/>
</dbReference>
<feature type="signal peptide" evidence="3">
    <location>
        <begin position="1"/>
        <end position="23"/>
    </location>
</feature>
<keyword evidence="5" id="KW-1185">Reference proteome</keyword>
<feature type="chain" id="PRO_5032571570" evidence="3">
    <location>
        <begin position="24"/>
        <end position="483"/>
    </location>
</feature>
<dbReference type="Proteomes" id="UP000549457">
    <property type="component" value="Unassembled WGS sequence"/>
</dbReference>
<organism evidence="4 5">
    <name type="scientific">Amaricoccus macauensis</name>
    <dbReference type="NCBI Taxonomy" id="57001"/>
    <lineage>
        <taxon>Bacteria</taxon>
        <taxon>Pseudomonadati</taxon>
        <taxon>Pseudomonadota</taxon>
        <taxon>Alphaproteobacteria</taxon>
        <taxon>Rhodobacterales</taxon>
        <taxon>Paracoccaceae</taxon>
        <taxon>Amaricoccus</taxon>
    </lineage>
</organism>
<keyword evidence="4" id="KW-0121">Carboxypeptidase</keyword>
<dbReference type="PANTHER" id="PTHR30023">
    <property type="entry name" value="D-ALANYL-D-ALANINE CARBOXYPEPTIDASE"/>
    <property type="match status" value="1"/>
</dbReference>
<dbReference type="Gene3D" id="3.40.710.10">
    <property type="entry name" value="DD-peptidase/beta-lactamase superfamily"/>
    <property type="match status" value="2"/>
</dbReference>
<dbReference type="EMBL" id="JACHFM010000003">
    <property type="protein sequence ID" value="MBB5223000.1"/>
    <property type="molecule type" value="Genomic_DNA"/>
</dbReference>
<gene>
    <name evidence="4" type="ORF">HNP73_002947</name>
</gene>
<protein>
    <submittedName>
        <fullName evidence="4">D-alanyl-D-alanine carboxypeptidase/D-alanyl-D-alanine-endopeptidase (Penicillin-binding protein 4)</fullName>
        <ecNumber evidence="4">3.4.16.4</ecNumber>
        <ecNumber evidence="4">3.4.21.-</ecNumber>
    </submittedName>
</protein>
<dbReference type="EC" id="3.4.16.4" evidence="4"/>
<accession>A0A840SQG9</accession>
<dbReference type="Gene3D" id="3.50.80.20">
    <property type="entry name" value="D-Ala-D-Ala carboxypeptidase C, peptidase S13"/>
    <property type="match status" value="1"/>
</dbReference>